<keyword evidence="2" id="KW-1185">Reference proteome</keyword>
<evidence type="ECO:0000313" key="2">
    <source>
        <dbReference type="Proteomes" id="UP000426444"/>
    </source>
</evidence>
<gene>
    <name evidence="1" type="ORF">SYNTR_1228</name>
</gene>
<proteinExistence type="predicted"/>
<reference evidence="2" key="1">
    <citation type="journal article" date="2019" name="Microbiology">
        <title>Complete Genome Sequence of an Uncultured Bacterium of the Candidate Phylum Bipolaricaulota.</title>
        <authorList>
            <person name="Kadnikov V.V."/>
            <person name="Mardanov A.V."/>
            <person name="Beletsky A.V."/>
            <person name="Frank Y.A."/>
            <person name="Karnachuk O.V."/>
            <person name="Ravin N.V."/>
        </authorList>
    </citation>
    <scope>NUCLEOTIDE SEQUENCE [LARGE SCALE GENOMIC DNA]</scope>
</reference>
<dbReference type="AlphaFoldDB" id="A0A6I6DKJ6"/>
<evidence type="ECO:0000313" key="1">
    <source>
        <dbReference type="EMBL" id="QGT99821.1"/>
    </source>
</evidence>
<name>A0A6I6DKJ6_9FIRM</name>
<organism evidence="1 2">
    <name type="scientific">Candidatus Syntrophocurvum alkaliphilum</name>
    <dbReference type="NCBI Taxonomy" id="2293317"/>
    <lineage>
        <taxon>Bacteria</taxon>
        <taxon>Bacillati</taxon>
        <taxon>Bacillota</taxon>
        <taxon>Clostridia</taxon>
        <taxon>Eubacteriales</taxon>
        <taxon>Syntrophomonadaceae</taxon>
        <taxon>Candidatus Syntrophocurvum</taxon>
    </lineage>
</organism>
<dbReference type="KEGG" id="salq:SYNTR_1228"/>
<dbReference type="RefSeq" id="WP_156203674.1">
    <property type="nucleotide sequence ID" value="NZ_CP046457.1"/>
</dbReference>
<dbReference type="EMBL" id="CP046457">
    <property type="protein sequence ID" value="QGT99821.1"/>
    <property type="molecule type" value="Genomic_DNA"/>
</dbReference>
<dbReference type="Proteomes" id="UP000426444">
    <property type="component" value="Chromosome"/>
</dbReference>
<evidence type="ECO:0008006" key="3">
    <source>
        <dbReference type="Google" id="ProtNLM"/>
    </source>
</evidence>
<sequence>MLENKNINPVAMWSQSFNMMNEMAQKMWEVNKVNYKNIESINEQFLNAISKTMETSKKTQEEIKTSSNSLGDQFFTMVEQFVKNQQSQMDLFTNNSEQLMKSFKDNWEQTIQMTTEMSKQYQNPYMFMPLPYQYLELQNKIDELNQKITDKDTSNKSKNNK</sequence>
<accession>A0A6I6DKJ6</accession>
<protein>
    <recommendedName>
        <fullName evidence="3">Phasin domain-containing protein</fullName>
    </recommendedName>
</protein>